<dbReference type="Gene3D" id="1.25.40.10">
    <property type="entry name" value="Tetratricopeptide repeat domain"/>
    <property type="match status" value="1"/>
</dbReference>
<dbReference type="SUPFAM" id="SSF81383">
    <property type="entry name" value="F-box domain"/>
    <property type="match status" value="1"/>
</dbReference>
<keyword evidence="1" id="KW-0677">Repeat</keyword>
<protein>
    <recommendedName>
        <fullName evidence="3">F-box domain-containing protein</fullName>
    </recommendedName>
</protein>
<sequence>MSSEQSWKKFFVEGLYHLRCQDIDKALESFNRAISVANDTSYVPYDSRAFAYEKQNRLKDALRDAEKTIDIAPEQWHGYLRSARLLAALGQTDDALWTCSLALERLGDGTEHEARRRELTDLREHLEAQTTKCPVSGMPVELLLAIFQLSRNPVVISHVCHQWREIVLSQPTLWRSLVLTAPAEKALLKSRYQGAGGSRDLRGLLATLRELDWTEIKECHMEGVGAESFFSTLNDGTTFLHQHLETLSISCERPYGVIVGREYIELSWENLRAFSVINGGCYWEQLSTSMRHLTSFEYKLESAPGIFIGFHSFLEANPGQEKPVIASADKPYPGRPRAPVPLTLAHLRHLELTGVVPFRVERGNSSLPSLQILRMTRLKGAASMLTEFVKDEGTPFAELVELSARTCALGSEILSAVLLQAPKLEILICTGDVVNAAVEFLTKRPCWAHIKDPASEDPTPILTILPILCPALSVLDLSQSADLKTGPVMRMVKERIALAGSWDGGRYHLPGEDGDRGISCIQALKVDQCPHIEEDMLPWFQKNVNV</sequence>
<dbReference type="PANTHER" id="PTHR22904">
    <property type="entry name" value="TPR REPEAT CONTAINING PROTEIN"/>
    <property type="match status" value="1"/>
</dbReference>
<reference evidence="4" key="1">
    <citation type="submission" date="2022-01" db="EMBL/GenBank/DDBJ databases">
        <title>Comparative genomics reveals a dynamic genome evolution in the ectomycorrhizal milk-cap (Lactarius) mushrooms.</title>
        <authorList>
            <consortium name="DOE Joint Genome Institute"/>
            <person name="Lebreton A."/>
            <person name="Tang N."/>
            <person name="Kuo A."/>
            <person name="LaButti K."/>
            <person name="Drula E."/>
            <person name="Barry K."/>
            <person name="Clum A."/>
            <person name="Lipzen A."/>
            <person name="Mousain D."/>
            <person name="Ng V."/>
            <person name="Wang R."/>
            <person name="Wang X."/>
            <person name="Dai Y."/>
            <person name="Henrissat B."/>
            <person name="Grigoriev I.V."/>
            <person name="Guerin-Laguette A."/>
            <person name="Yu F."/>
            <person name="Martin F.M."/>
        </authorList>
    </citation>
    <scope>NUCLEOTIDE SEQUENCE</scope>
    <source>
        <strain evidence="4">QP</strain>
    </source>
</reference>
<comment type="caution">
    <text evidence="4">The sequence shown here is derived from an EMBL/GenBank/DDBJ whole genome shotgun (WGS) entry which is preliminary data.</text>
</comment>
<dbReference type="InterPro" id="IPR036047">
    <property type="entry name" value="F-box-like_dom_sf"/>
</dbReference>
<dbReference type="InterPro" id="IPR001810">
    <property type="entry name" value="F-box_dom"/>
</dbReference>
<proteinExistence type="predicted"/>
<feature type="domain" description="F-box" evidence="3">
    <location>
        <begin position="137"/>
        <end position="179"/>
    </location>
</feature>
<gene>
    <name evidence="4" type="ORF">EDB92DRAFT_2017361</name>
</gene>
<keyword evidence="5" id="KW-1185">Reference proteome</keyword>
<dbReference type="SUPFAM" id="SSF52047">
    <property type="entry name" value="RNI-like"/>
    <property type="match status" value="1"/>
</dbReference>
<evidence type="ECO:0000313" key="4">
    <source>
        <dbReference type="EMBL" id="KAH8998409.1"/>
    </source>
</evidence>
<evidence type="ECO:0000256" key="1">
    <source>
        <dbReference type="ARBA" id="ARBA00022737"/>
    </source>
</evidence>
<dbReference type="EMBL" id="JAKELL010000005">
    <property type="protein sequence ID" value="KAH8998409.1"/>
    <property type="molecule type" value="Genomic_DNA"/>
</dbReference>
<organism evidence="4 5">
    <name type="scientific">Lactarius akahatsu</name>
    <dbReference type="NCBI Taxonomy" id="416441"/>
    <lineage>
        <taxon>Eukaryota</taxon>
        <taxon>Fungi</taxon>
        <taxon>Dikarya</taxon>
        <taxon>Basidiomycota</taxon>
        <taxon>Agaricomycotina</taxon>
        <taxon>Agaricomycetes</taxon>
        <taxon>Russulales</taxon>
        <taxon>Russulaceae</taxon>
        <taxon>Lactarius</taxon>
    </lineage>
</organism>
<dbReference type="InterPro" id="IPR011990">
    <property type="entry name" value="TPR-like_helical_dom_sf"/>
</dbReference>
<keyword evidence="2" id="KW-0802">TPR repeat</keyword>
<dbReference type="Pfam" id="PF12937">
    <property type="entry name" value="F-box-like"/>
    <property type="match status" value="1"/>
</dbReference>
<dbReference type="SMART" id="SM00028">
    <property type="entry name" value="TPR"/>
    <property type="match status" value="2"/>
</dbReference>
<evidence type="ECO:0000313" key="5">
    <source>
        <dbReference type="Proteomes" id="UP001201163"/>
    </source>
</evidence>
<evidence type="ECO:0000259" key="3">
    <source>
        <dbReference type="Pfam" id="PF12937"/>
    </source>
</evidence>
<dbReference type="Proteomes" id="UP001201163">
    <property type="component" value="Unassembled WGS sequence"/>
</dbReference>
<dbReference type="Gene3D" id="1.20.1280.50">
    <property type="match status" value="1"/>
</dbReference>
<name>A0AAD4LNA6_9AGAM</name>
<dbReference type="SUPFAM" id="SSF48452">
    <property type="entry name" value="TPR-like"/>
    <property type="match status" value="1"/>
</dbReference>
<evidence type="ECO:0000256" key="2">
    <source>
        <dbReference type="ARBA" id="ARBA00022803"/>
    </source>
</evidence>
<accession>A0AAD4LNA6</accession>
<dbReference type="AlphaFoldDB" id="A0AAD4LNA6"/>
<dbReference type="InterPro" id="IPR019734">
    <property type="entry name" value="TPR_rpt"/>
</dbReference>
<dbReference type="GO" id="GO:0051879">
    <property type="term" value="F:Hsp90 protein binding"/>
    <property type="evidence" value="ECO:0007669"/>
    <property type="project" value="TreeGrafter"/>
</dbReference>
<dbReference type="PANTHER" id="PTHR22904:SF523">
    <property type="entry name" value="STRESS-INDUCED-PHOSPHOPROTEIN 1"/>
    <property type="match status" value="1"/>
</dbReference>